<dbReference type="PANTHER" id="PTHR43071:SF1">
    <property type="entry name" value="2-AMINO-4-HYDROXY-6-HYDROXYMETHYLDIHYDROPTERIDINE PYROPHOSPHOKINASE"/>
    <property type="match status" value="1"/>
</dbReference>
<comment type="function">
    <text evidence="10">Catalyzes the transfer of pyrophosphate from adenosine triphosphate (ATP) to 6-hydroxymethyl-7,8-dihydropterin, an enzymatic step in folate biosynthesis pathway.</text>
</comment>
<dbReference type="PROSITE" id="PS00794">
    <property type="entry name" value="HPPK"/>
    <property type="match status" value="1"/>
</dbReference>
<dbReference type="PANTHER" id="PTHR43071">
    <property type="entry name" value="2-AMINO-4-HYDROXY-6-HYDROXYMETHYLDIHYDROPTERIDINE PYROPHOSPHOKINASE"/>
    <property type="match status" value="1"/>
</dbReference>
<dbReference type="InterPro" id="IPR035907">
    <property type="entry name" value="Hppk_sf"/>
</dbReference>
<dbReference type="NCBIfam" id="TIGR01498">
    <property type="entry name" value="folK"/>
    <property type="match status" value="1"/>
</dbReference>
<evidence type="ECO:0000256" key="8">
    <source>
        <dbReference type="ARBA" id="ARBA00022840"/>
    </source>
</evidence>
<evidence type="ECO:0000256" key="2">
    <source>
        <dbReference type="ARBA" id="ARBA00005810"/>
    </source>
</evidence>
<dbReference type="GO" id="GO:0016301">
    <property type="term" value="F:kinase activity"/>
    <property type="evidence" value="ECO:0007669"/>
    <property type="project" value="UniProtKB-KW"/>
</dbReference>
<organism evidence="14 15">
    <name type="scientific">Piscinibacter aquaticus</name>
    <dbReference type="NCBI Taxonomy" id="392597"/>
    <lineage>
        <taxon>Bacteria</taxon>
        <taxon>Pseudomonadati</taxon>
        <taxon>Pseudomonadota</taxon>
        <taxon>Betaproteobacteria</taxon>
        <taxon>Burkholderiales</taxon>
        <taxon>Sphaerotilaceae</taxon>
        <taxon>Piscinibacter</taxon>
    </lineage>
</organism>
<gene>
    <name evidence="14" type="primary">folK</name>
    <name evidence="14" type="ORF">FSC37_07040</name>
</gene>
<dbReference type="CDD" id="cd00483">
    <property type="entry name" value="HPPK"/>
    <property type="match status" value="1"/>
</dbReference>
<evidence type="ECO:0000256" key="12">
    <source>
        <dbReference type="ARBA" id="ARBA00033413"/>
    </source>
</evidence>
<comment type="similarity">
    <text evidence="2">Belongs to the HPPK family.</text>
</comment>
<dbReference type="EMBL" id="VOPW01000001">
    <property type="protein sequence ID" value="TXC65852.1"/>
    <property type="molecule type" value="Genomic_DNA"/>
</dbReference>
<evidence type="ECO:0000256" key="10">
    <source>
        <dbReference type="ARBA" id="ARBA00029409"/>
    </source>
</evidence>
<keyword evidence="8" id="KW-0067">ATP-binding</keyword>
<dbReference type="Proteomes" id="UP000321832">
    <property type="component" value="Unassembled WGS sequence"/>
</dbReference>
<evidence type="ECO:0000256" key="7">
    <source>
        <dbReference type="ARBA" id="ARBA00022777"/>
    </source>
</evidence>
<dbReference type="EC" id="2.7.6.3" evidence="3"/>
<accession>A0A5C6TYU5</accession>
<dbReference type="UniPathway" id="UPA00077">
    <property type="reaction ID" value="UER00155"/>
</dbReference>
<evidence type="ECO:0000256" key="5">
    <source>
        <dbReference type="ARBA" id="ARBA00022679"/>
    </source>
</evidence>
<evidence type="ECO:0000313" key="14">
    <source>
        <dbReference type="EMBL" id="TXC65852.1"/>
    </source>
</evidence>
<evidence type="ECO:0000256" key="4">
    <source>
        <dbReference type="ARBA" id="ARBA00016218"/>
    </source>
</evidence>
<dbReference type="GO" id="GO:0046656">
    <property type="term" value="P:folic acid biosynthetic process"/>
    <property type="evidence" value="ECO:0007669"/>
    <property type="project" value="UniProtKB-KW"/>
</dbReference>
<comment type="caution">
    <text evidence="14">The sequence shown here is derived from an EMBL/GenBank/DDBJ whole genome shotgun (WGS) entry which is preliminary data.</text>
</comment>
<reference evidence="14 15" key="1">
    <citation type="submission" date="2019-08" db="EMBL/GenBank/DDBJ databases">
        <authorList>
            <person name="Khan S.A."/>
            <person name="Jeon C.O."/>
            <person name="Jeong S.E."/>
        </authorList>
    </citation>
    <scope>NUCLEOTIDE SEQUENCE [LARGE SCALE GENOMIC DNA]</scope>
    <source>
        <strain evidence="15">IMCC1728</strain>
    </source>
</reference>
<protein>
    <recommendedName>
        <fullName evidence="4">2-amino-4-hydroxy-6-hydroxymethyldihydropteridine pyrophosphokinase</fullName>
        <ecNumber evidence="3">2.7.6.3</ecNumber>
    </recommendedName>
    <alternativeName>
        <fullName evidence="11">6-hydroxymethyl-7,8-dihydropterin pyrophosphokinase</fullName>
    </alternativeName>
    <alternativeName>
        <fullName evidence="12">7,8-dihydro-6-hydroxymethylpterin-pyrophosphokinase</fullName>
    </alternativeName>
</protein>
<proteinExistence type="inferred from homology"/>
<sequence>MTERAVANRLVYVGLGANLGDARAALRSALSALAKLPDTSLLRASSARRSAPIDSSGPDYLNAVAELRTALAPLDLLHRLQAIELAHGRERPYRNAPRTLDLDLLLHDDVTLDTPELTLPHPRAHERAFVLAPLAELAPALVIPGRGTVNDLLAAVADQRIERLPA</sequence>
<keyword evidence="5 14" id="KW-0808">Transferase</keyword>
<keyword evidence="6" id="KW-0547">Nucleotide-binding</keyword>
<dbReference type="Pfam" id="PF01288">
    <property type="entry name" value="HPPK"/>
    <property type="match status" value="1"/>
</dbReference>
<evidence type="ECO:0000313" key="15">
    <source>
        <dbReference type="Proteomes" id="UP000321832"/>
    </source>
</evidence>
<evidence type="ECO:0000259" key="13">
    <source>
        <dbReference type="PROSITE" id="PS00794"/>
    </source>
</evidence>
<comment type="pathway">
    <text evidence="1">Cofactor biosynthesis; tetrahydrofolate biosynthesis; 2-amino-4-hydroxy-6-hydroxymethyl-7,8-dihydropteridine diphosphate from 7,8-dihydroneopterin triphosphate: step 4/4.</text>
</comment>
<keyword evidence="15" id="KW-1185">Reference proteome</keyword>
<dbReference type="GO" id="GO:0003848">
    <property type="term" value="F:2-amino-4-hydroxy-6-hydroxymethyldihydropteridine diphosphokinase activity"/>
    <property type="evidence" value="ECO:0007669"/>
    <property type="project" value="UniProtKB-EC"/>
</dbReference>
<evidence type="ECO:0000256" key="6">
    <source>
        <dbReference type="ARBA" id="ARBA00022741"/>
    </source>
</evidence>
<keyword evidence="7 14" id="KW-0418">Kinase</keyword>
<dbReference type="SUPFAM" id="SSF55083">
    <property type="entry name" value="6-hydroxymethyl-7,8-dihydropterin pyrophosphokinase, HPPK"/>
    <property type="match status" value="1"/>
</dbReference>
<evidence type="ECO:0000256" key="11">
    <source>
        <dbReference type="ARBA" id="ARBA00029766"/>
    </source>
</evidence>
<dbReference type="GO" id="GO:0005524">
    <property type="term" value="F:ATP binding"/>
    <property type="evidence" value="ECO:0007669"/>
    <property type="project" value="UniProtKB-KW"/>
</dbReference>
<name>A0A5C6TYU5_9BURK</name>
<dbReference type="AlphaFoldDB" id="A0A5C6TYU5"/>
<evidence type="ECO:0000256" key="3">
    <source>
        <dbReference type="ARBA" id="ARBA00013253"/>
    </source>
</evidence>
<keyword evidence="9" id="KW-0289">Folate biosynthesis</keyword>
<dbReference type="GO" id="GO:0046654">
    <property type="term" value="P:tetrahydrofolate biosynthetic process"/>
    <property type="evidence" value="ECO:0007669"/>
    <property type="project" value="UniProtKB-UniPathway"/>
</dbReference>
<feature type="domain" description="7,8-dihydro-6-hydroxymethylpterin-pyrophosphokinase" evidence="13">
    <location>
        <begin position="94"/>
        <end position="105"/>
    </location>
</feature>
<evidence type="ECO:0000256" key="1">
    <source>
        <dbReference type="ARBA" id="ARBA00005051"/>
    </source>
</evidence>
<dbReference type="InterPro" id="IPR000550">
    <property type="entry name" value="Hppk"/>
</dbReference>
<dbReference type="Gene3D" id="3.30.70.560">
    <property type="entry name" value="7,8-Dihydro-6-hydroxymethylpterin-pyrophosphokinase HPPK"/>
    <property type="match status" value="1"/>
</dbReference>
<evidence type="ECO:0000256" key="9">
    <source>
        <dbReference type="ARBA" id="ARBA00022909"/>
    </source>
</evidence>